<dbReference type="KEGG" id="amq:AMETH_4584"/>
<dbReference type="Proteomes" id="UP000062973">
    <property type="component" value="Chromosome"/>
</dbReference>
<dbReference type="InterPro" id="IPR016163">
    <property type="entry name" value="Ald_DH_C"/>
</dbReference>
<accession>A0A076N0R4</accession>
<evidence type="ECO:0000313" key="4">
    <source>
        <dbReference type="EMBL" id="AIJ24676.1"/>
    </source>
</evidence>
<comment type="similarity">
    <text evidence="1">Belongs to the aldehyde dehydrogenase family.</text>
</comment>
<dbReference type="InterPro" id="IPR016162">
    <property type="entry name" value="Ald_DH_N"/>
</dbReference>
<dbReference type="Pfam" id="PF00171">
    <property type="entry name" value="Aldedh"/>
    <property type="match status" value="1"/>
</dbReference>
<dbReference type="AlphaFoldDB" id="A0A076N0R4"/>
<keyword evidence="5" id="KW-1185">Reference proteome</keyword>
<dbReference type="PANTHER" id="PTHR43217:SF2">
    <property type="entry name" value="SUCCINATE-SEMIALDEHYDE DEHYDROGENASE [NADP(+)]"/>
    <property type="match status" value="1"/>
</dbReference>
<evidence type="ECO:0000256" key="2">
    <source>
        <dbReference type="ARBA" id="ARBA00023002"/>
    </source>
</evidence>
<dbReference type="RefSeq" id="WP_017983503.1">
    <property type="nucleotide sequence ID" value="NZ_AQUL01000001.1"/>
</dbReference>
<evidence type="ECO:0000313" key="5">
    <source>
        <dbReference type="Proteomes" id="UP000062973"/>
    </source>
</evidence>
<dbReference type="InterPro" id="IPR015590">
    <property type="entry name" value="Aldehyde_DH_dom"/>
</dbReference>
<dbReference type="PANTHER" id="PTHR43217">
    <property type="entry name" value="SUCCINATE SEMIALDEHYDE DEHYDROGENASE [NAD(P)+] SAD"/>
    <property type="match status" value="1"/>
</dbReference>
<dbReference type="Gene3D" id="3.40.605.10">
    <property type="entry name" value="Aldehyde Dehydrogenase, Chain A, domain 1"/>
    <property type="match status" value="1"/>
</dbReference>
<dbReference type="STRING" id="1068978.AMETH_4584"/>
<organism evidence="4 5">
    <name type="scientific">Amycolatopsis methanolica 239</name>
    <dbReference type="NCBI Taxonomy" id="1068978"/>
    <lineage>
        <taxon>Bacteria</taxon>
        <taxon>Bacillati</taxon>
        <taxon>Actinomycetota</taxon>
        <taxon>Actinomycetes</taxon>
        <taxon>Pseudonocardiales</taxon>
        <taxon>Pseudonocardiaceae</taxon>
        <taxon>Amycolatopsis</taxon>
        <taxon>Amycolatopsis methanolica group</taxon>
    </lineage>
</organism>
<dbReference type="GO" id="GO:0004777">
    <property type="term" value="F:succinate-semialdehyde dehydrogenase (NAD+) activity"/>
    <property type="evidence" value="ECO:0007669"/>
    <property type="project" value="TreeGrafter"/>
</dbReference>
<sequence length="355" mass="37595">MLADEPLNIAGSGEAVLRTEPIGVLLGIMPWNFPYYQVSRFAAPNLVLGNTILLKQARNCPQGALAIEELFTEAGAPEGIYLNLFADSERIAGLIGDLRGQGVSLTGSERAGSAVAEVTGRHLKKYVFELGGSDPFAVLDDHNLDTTVAHAVHNRLFNGDQACTALKRFIVHADVHDAFLERFVHAMREIRPGDPTDPATRLGPLASGEVVADLTAQVEDALALGATLHTGGGRVAGPGHYFEPTVLTGVTPAMRAHSEELFGPVAVVHRVASEADALALANESPFGLAASIYTADVERARALATHLECGMVWINSTTRSAPDLPFGGVKRSGVGRELGALGITEFANKKLVRIP</sequence>
<keyword evidence="2" id="KW-0560">Oxidoreductase</keyword>
<name>A0A076N0R4_AMYME</name>
<evidence type="ECO:0000259" key="3">
    <source>
        <dbReference type="Pfam" id="PF00171"/>
    </source>
</evidence>
<feature type="domain" description="Aldehyde dehydrogenase" evidence="3">
    <location>
        <begin position="12"/>
        <end position="352"/>
    </location>
</feature>
<dbReference type="PATRIC" id="fig|1068978.7.peg.4924"/>
<dbReference type="InterPro" id="IPR016161">
    <property type="entry name" value="Ald_DH/histidinol_DH"/>
</dbReference>
<gene>
    <name evidence="4" type="primary">gabD</name>
    <name evidence="4" type="ORF">AMETH_4584</name>
</gene>
<dbReference type="FunFam" id="3.40.309.10:FF:000009">
    <property type="entry name" value="Aldehyde dehydrogenase A"/>
    <property type="match status" value="1"/>
</dbReference>
<dbReference type="EMBL" id="CP009110">
    <property type="protein sequence ID" value="AIJ24676.1"/>
    <property type="molecule type" value="Genomic_DNA"/>
</dbReference>
<dbReference type="InterPro" id="IPR047110">
    <property type="entry name" value="GABD/Sad-like"/>
</dbReference>
<dbReference type="Gene3D" id="3.40.309.10">
    <property type="entry name" value="Aldehyde Dehydrogenase, Chain A, domain 2"/>
    <property type="match status" value="1"/>
</dbReference>
<dbReference type="eggNOG" id="COG1012">
    <property type="taxonomic scope" value="Bacteria"/>
</dbReference>
<dbReference type="HOGENOM" id="CLU_005391_1_0_11"/>
<dbReference type="SUPFAM" id="SSF53720">
    <property type="entry name" value="ALDH-like"/>
    <property type="match status" value="1"/>
</dbReference>
<reference evidence="4 5" key="1">
    <citation type="submission" date="2014-07" db="EMBL/GenBank/DDBJ databases">
        <title>Whole Genome Sequence of the Amycolatopsis methanolica 239.</title>
        <authorList>
            <person name="Tang B."/>
        </authorList>
    </citation>
    <scope>NUCLEOTIDE SEQUENCE [LARGE SCALE GENOMIC DNA]</scope>
    <source>
        <strain evidence="4 5">239</strain>
    </source>
</reference>
<proteinExistence type="inferred from homology"/>
<evidence type="ECO:0000256" key="1">
    <source>
        <dbReference type="ARBA" id="ARBA00009986"/>
    </source>
</evidence>
<protein>
    <submittedName>
        <fullName evidence="4">Putative 6-oxohexanoate dehydrogenase</fullName>
    </submittedName>
</protein>